<dbReference type="Proteomes" id="UP000054560">
    <property type="component" value="Unassembled WGS sequence"/>
</dbReference>
<dbReference type="RefSeq" id="XP_014146381.1">
    <property type="nucleotide sequence ID" value="XM_014290906.1"/>
</dbReference>
<organism evidence="1 2">
    <name type="scientific">Sphaeroforma arctica JP610</name>
    <dbReference type="NCBI Taxonomy" id="667725"/>
    <lineage>
        <taxon>Eukaryota</taxon>
        <taxon>Ichthyosporea</taxon>
        <taxon>Ichthyophonida</taxon>
        <taxon>Sphaeroforma</taxon>
    </lineage>
</organism>
<dbReference type="EMBL" id="KQ246978">
    <property type="protein sequence ID" value="KNC72479.1"/>
    <property type="molecule type" value="Genomic_DNA"/>
</dbReference>
<evidence type="ECO:0000313" key="2">
    <source>
        <dbReference type="Proteomes" id="UP000054560"/>
    </source>
</evidence>
<sequence length="116" mass="13073">MSEGVALHPFLLCPRLCIDHISHAVCGNLSQWSGQVCFFVGYPFEGSVVASIQINNIRTTSLLIYASDSIHRLRHCPFALPQVRHLLLVLFFYNQDGSRHTTTARKEAIVFSDRKS</sequence>
<name>A0A0L0F761_9EUKA</name>
<protein>
    <submittedName>
        <fullName evidence="1">Uncharacterized protein</fullName>
    </submittedName>
</protein>
<evidence type="ECO:0000313" key="1">
    <source>
        <dbReference type="EMBL" id="KNC72479.1"/>
    </source>
</evidence>
<reference evidence="1 2" key="1">
    <citation type="submission" date="2011-02" db="EMBL/GenBank/DDBJ databases">
        <title>The Genome Sequence of Sphaeroforma arctica JP610.</title>
        <authorList>
            <consortium name="The Broad Institute Genome Sequencing Platform"/>
            <person name="Russ C."/>
            <person name="Cuomo C."/>
            <person name="Young S.K."/>
            <person name="Zeng Q."/>
            <person name="Gargeya S."/>
            <person name="Alvarado L."/>
            <person name="Berlin A."/>
            <person name="Chapman S.B."/>
            <person name="Chen Z."/>
            <person name="Freedman E."/>
            <person name="Gellesch M."/>
            <person name="Goldberg J."/>
            <person name="Griggs A."/>
            <person name="Gujja S."/>
            <person name="Heilman E."/>
            <person name="Heiman D."/>
            <person name="Howarth C."/>
            <person name="Mehta T."/>
            <person name="Neiman D."/>
            <person name="Pearson M."/>
            <person name="Roberts A."/>
            <person name="Saif S."/>
            <person name="Shea T."/>
            <person name="Shenoy N."/>
            <person name="Sisk P."/>
            <person name="Stolte C."/>
            <person name="Sykes S."/>
            <person name="White J."/>
            <person name="Yandava C."/>
            <person name="Burger G."/>
            <person name="Gray M.W."/>
            <person name="Holland P.W.H."/>
            <person name="King N."/>
            <person name="Lang F.B.F."/>
            <person name="Roger A.J."/>
            <person name="Ruiz-Trillo I."/>
            <person name="Haas B."/>
            <person name="Nusbaum C."/>
            <person name="Birren B."/>
        </authorList>
    </citation>
    <scope>NUCLEOTIDE SEQUENCE [LARGE SCALE GENOMIC DNA]</scope>
    <source>
        <strain evidence="1 2">JP610</strain>
    </source>
</reference>
<gene>
    <name evidence="1" type="ORF">SARC_14963</name>
</gene>
<accession>A0A0L0F761</accession>
<keyword evidence="2" id="KW-1185">Reference proteome</keyword>
<dbReference type="GeneID" id="25915467"/>
<dbReference type="AlphaFoldDB" id="A0A0L0F761"/>
<proteinExistence type="predicted"/>